<protein>
    <recommendedName>
        <fullName evidence="7">Intraflagellar transport 20</fullName>
    </recommendedName>
</protein>
<comment type="caution">
    <text evidence="5">The sequence shown here is derived from an EMBL/GenBank/DDBJ whole genome shotgun (WGS) entry which is preliminary data.</text>
</comment>
<evidence type="ECO:0000256" key="1">
    <source>
        <dbReference type="ARBA" id="ARBA00004138"/>
    </source>
</evidence>
<dbReference type="GO" id="GO:0061512">
    <property type="term" value="P:protein localization to cilium"/>
    <property type="evidence" value="ECO:0007669"/>
    <property type="project" value="TreeGrafter"/>
</dbReference>
<keyword evidence="3" id="KW-0966">Cell projection</keyword>
<evidence type="ECO:0000256" key="4">
    <source>
        <dbReference type="SAM" id="Coils"/>
    </source>
</evidence>
<dbReference type="GO" id="GO:0005813">
    <property type="term" value="C:centrosome"/>
    <property type="evidence" value="ECO:0007669"/>
    <property type="project" value="TreeGrafter"/>
</dbReference>
<dbReference type="PANTHER" id="PTHR31978">
    <property type="entry name" value="INTRAFLAGELLAR TRANSPORT PROTEIN 20 HOMOLOG"/>
    <property type="match status" value="1"/>
</dbReference>
<accession>A0AAV6UF66</accession>
<dbReference type="GO" id="GO:0097730">
    <property type="term" value="C:non-motile cilium"/>
    <property type="evidence" value="ECO:0007669"/>
    <property type="project" value="TreeGrafter"/>
</dbReference>
<organism evidence="5 6">
    <name type="scientific">Oedothorax gibbosus</name>
    <dbReference type="NCBI Taxonomy" id="931172"/>
    <lineage>
        <taxon>Eukaryota</taxon>
        <taxon>Metazoa</taxon>
        <taxon>Ecdysozoa</taxon>
        <taxon>Arthropoda</taxon>
        <taxon>Chelicerata</taxon>
        <taxon>Arachnida</taxon>
        <taxon>Araneae</taxon>
        <taxon>Araneomorphae</taxon>
        <taxon>Entelegynae</taxon>
        <taxon>Araneoidea</taxon>
        <taxon>Linyphiidae</taxon>
        <taxon>Erigoninae</taxon>
        <taxon>Oedothorax</taxon>
    </lineage>
</organism>
<dbReference type="GO" id="GO:0030990">
    <property type="term" value="C:intraciliary transport particle"/>
    <property type="evidence" value="ECO:0007669"/>
    <property type="project" value="TreeGrafter"/>
</dbReference>
<evidence type="ECO:0008006" key="7">
    <source>
        <dbReference type="Google" id="ProtNLM"/>
    </source>
</evidence>
<feature type="coiled-coil region" evidence="4">
    <location>
        <begin position="79"/>
        <end position="124"/>
    </location>
</feature>
<dbReference type="AlphaFoldDB" id="A0AAV6UF66"/>
<evidence type="ECO:0000313" key="5">
    <source>
        <dbReference type="EMBL" id="KAG8182403.1"/>
    </source>
</evidence>
<dbReference type="Pfam" id="PF14931">
    <property type="entry name" value="IFT20"/>
    <property type="match status" value="1"/>
</dbReference>
<dbReference type="GO" id="GO:0005737">
    <property type="term" value="C:cytoplasm"/>
    <property type="evidence" value="ECO:0007669"/>
    <property type="project" value="TreeGrafter"/>
</dbReference>
<dbReference type="GO" id="GO:0036064">
    <property type="term" value="C:ciliary basal body"/>
    <property type="evidence" value="ECO:0007669"/>
    <property type="project" value="TreeGrafter"/>
</dbReference>
<dbReference type="PANTHER" id="PTHR31978:SF1">
    <property type="entry name" value="INTRAFLAGELLAR TRANSPORT PROTEIN 20 HOMOLOG"/>
    <property type="match status" value="1"/>
</dbReference>
<sequence length="132" mass="15507">MAEETLRRIGLYFDDLNKIRVLDPEASQKTTSLKEECKEYEIKITDFEKVVDGFLQISDAVSSEVEKEKLKAIGSRNLLKSITKQREAQQQQLQALIIEKKLQLERLKVQHDSLRKEEMEQNELIEQFLLQK</sequence>
<dbReference type="Proteomes" id="UP000827092">
    <property type="component" value="Unassembled WGS sequence"/>
</dbReference>
<name>A0AAV6UF66_9ARAC</name>
<reference evidence="5 6" key="1">
    <citation type="journal article" date="2022" name="Nat. Ecol. Evol.">
        <title>A masculinizing supergene underlies an exaggerated male reproductive morph in a spider.</title>
        <authorList>
            <person name="Hendrickx F."/>
            <person name="De Corte Z."/>
            <person name="Sonet G."/>
            <person name="Van Belleghem S.M."/>
            <person name="Kostlbacher S."/>
            <person name="Vangestel C."/>
        </authorList>
    </citation>
    <scope>NUCLEOTIDE SEQUENCE [LARGE SCALE GENOMIC DNA]</scope>
    <source>
        <strain evidence="5">W744_W776</strain>
    </source>
</reference>
<evidence type="ECO:0000256" key="2">
    <source>
        <dbReference type="ARBA" id="ARBA00023054"/>
    </source>
</evidence>
<comment type="subcellular location">
    <subcellularLocation>
        <location evidence="1">Cell projection</location>
        <location evidence="1">Cilium</location>
    </subcellularLocation>
</comment>
<keyword evidence="6" id="KW-1185">Reference proteome</keyword>
<evidence type="ECO:0000256" key="3">
    <source>
        <dbReference type="ARBA" id="ARBA00023273"/>
    </source>
</evidence>
<dbReference type="GO" id="GO:0060271">
    <property type="term" value="P:cilium assembly"/>
    <property type="evidence" value="ECO:0007669"/>
    <property type="project" value="TreeGrafter"/>
</dbReference>
<dbReference type="EMBL" id="JAFNEN010000463">
    <property type="protein sequence ID" value="KAG8182403.1"/>
    <property type="molecule type" value="Genomic_DNA"/>
</dbReference>
<proteinExistence type="predicted"/>
<evidence type="ECO:0000313" key="6">
    <source>
        <dbReference type="Proteomes" id="UP000827092"/>
    </source>
</evidence>
<dbReference type="InterPro" id="IPR028172">
    <property type="entry name" value="FT20"/>
</dbReference>
<dbReference type="GO" id="GO:0097546">
    <property type="term" value="C:ciliary base"/>
    <property type="evidence" value="ECO:0007669"/>
    <property type="project" value="TreeGrafter"/>
</dbReference>
<gene>
    <name evidence="5" type="ORF">JTE90_018294</name>
</gene>
<keyword evidence="2 4" id="KW-0175">Coiled coil</keyword>